<evidence type="ECO:0000256" key="1">
    <source>
        <dbReference type="SAM" id="Phobius"/>
    </source>
</evidence>
<keyword evidence="1" id="KW-0472">Membrane</keyword>
<keyword evidence="1" id="KW-0812">Transmembrane</keyword>
<keyword evidence="1" id="KW-1133">Transmembrane helix</keyword>
<organism evidence="2 3">
    <name type="scientific">Candidatus Saganbacteria bacterium</name>
    <dbReference type="NCBI Taxonomy" id="2575572"/>
    <lineage>
        <taxon>Bacteria</taxon>
        <taxon>Bacillati</taxon>
        <taxon>Saganbacteria</taxon>
    </lineage>
</organism>
<gene>
    <name evidence="2" type="ORF">HZB08_02795</name>
</gene>
<dbReference type="AlphaFoldDB" id="A0A9D6UMH3"/>
<dbReference type="Proteomes" id="UP000808761">
    <property type="component" value="Unassembled WGS sequence"/>
</dbReference>
<name>A0A9D6UMH3_UNCSA</name>
<proteinExistence type="predicted"/>
<evidence type="ECO:0000313" key="2">
    <source>
        <dbReference type="EMBL" id="MBI5078929.1"/>
    </source>
</evidence>
<sequence>MHPVENSLKQAGYQILGKQPKEGIIIRVDGKEHLGSLSADYTARKDGKSYVVVVKKGEGDFDAADPALRRRLIEYDRAFGLNGVLLIDPEEGEIHKIGFKFPRERNFDFYLQFAAALFIISAVIGIIWLLARVRLL</sequence>
<evidence type="ECO:0000313" key="3">
    <source>
        <dbReference type="Proteomes" id="UP000808761"/>
    </source>
</evidence>
<protein>
    <submittedName>
        <fullName evidence="2">Uncharacterized protein</fullName>
    </submittedName>
</protein>
<dbReference type="EMBL" id="JACRKR010000136">
    <property type="protein sequence ID" value="MBI5078929.1"/>
    <property type="molecule type" value="Genomic_DNA"/>
</dbReference>
<comment type="caution">
    <text evidence="2">The sequence shown here is derived from an EMBL/GenBank/DDBJ whole genome shotgun (WGS) entry which is preliminary data.</text>
</comment>
<accession>A0A9D6UMH3</accession>
<feature type="transmembrane region" description="Helical" evidence="1">
    <location>
        <begin position="109"/>
        <end position="131"/>
    </location>
</feature>
<reference evidence="2" key="1">
    <citation type="submission" date="2020-07" db="EMBL/GenBank/DDBJ databases">
        <title>Huge and variable diversity of episymbiotic CPR bacteria and DPANN archaea in groundwater ecosystems.</title>
        <authorList>
            <person name="He C.Y."/>
            <person name="Keren R."/>
            <person name="Whittaker M."/>
            <person name="Farag I.F."/>
            <person name="Doudna J."/>
            <person name="Cate J.H.D."/>
            <person name="Banfield J.F."/>
        </authorList>
    </citation>
    <scope>NUCLEOTIDE SEQUENCE</scope>
    <source>
        <strain evidence="2">NC_groundwater_1860_Pr3_B-0.1um_51_7</strain>
    </source>
</reference>